<comment type="catalytic activity">
    <reaction evidence="9">
        <text>2-oxoglutarate + O2 + 2 H(+) = ethene + 3 CO2 + H2O</text>
        <dbReference type="Rhea" id="RHEA:31523"/>
        <dbReference type="ChEBI" id="CHEBI:15377"/>
        <dbReference type="ChEBI" id="CHEBI:15378"/>
        <dbReference type="ChEBI" id="CHEBI:15379"/>
        <dbReference type="ChEBI" id="CHEBI:16526"/>
        <dbReference type="ChEBI" id="CHEBI:16810"/>
        <dbReference type="ChEBI" id="CHEBI:18153"/>
        <dbReference type="EC" id="1.13.12.19"/>
    </reaction>
</comment>
<keyword evidence="11" id="KW-0408">Iron</keyword>
<protein>
    <recommendedName>
        <fullName evidence="5">2-oxoglutarate-dependent ethylene/succinate-forming enzyme</fullName>
        <ecNumber evidence="4">1.13.12.19</ecNumber>
        <ecNumber evidence="3">1.14.20.7</ecNumber>
    </recommendedName>
    <alternativeName>
        <fullName evidence="7">2-oxoglutarate dioxygenase (ethylene-forming)</fullName>
    </alternativeName>
    <alternativeName>
        <fullName evidence="8">2-oxoglutarate/L-arginine monooxygenase/decarboxylase (succinate-forming)</fullName>
    </alternativeName>
</protein>
<dbReference type="EC" id="1.14.20.7" evidence="3"/>
<dbReference type="Pfam" id="PF03171">
    <property type="entry name" value="2OG-FeII_Oxy"/>
    <property type="match status" value="1"/>
</dbReference>
<dbReference type="PANTHER" id="PTHR47990">
    <property type="entry name" value="2-OXOGLUTARATE (2OG) AND FE(II)-DEPENDENT OXYGENASE SUPERFAMILY PROTEIN-RELATED"/>
    <property type="match status" value="1"/>
</dbReference>
<keyword evidence="11" id="KW-0560">Oxidoreductase</keyword>
<comment type="cofactor">
    <cofactor evidence="1">
        <name>Fe(2+)</name>
        <dbReference type="ChEBI" id="CHEBI:29033"/>
    </cofactor>
</comment>
<comment type="similarity">
    <text evidence="11">Belongs to the iron/ascorbate-dependent oxidoreductase family.</text>
</comment>
<gene>
    <name evidence="13" type="ORF">L3081_22175</name>
</gene>
<sequence length="328" mass="37552">MMQIVPTIDISSISNDDIKAIKEACIDHGFFKIKGHGLNTLIDKMWQQAETFFKASRPFKQSLRRPKDGAFGYFDSELTQHKRDIKEVFDYAPKAVPLFDDSSKPYWPDNKNNQLVINGLNDFQGTLNQFYIAQTKLAQQLMEILCQTLGEPPETLNKLFGDLQTSTARLNHYPSEDPIPENERDNNIALNDVALGAHTDPSAITLLLQDDIGGLQAYSAEHKWIDVTPEKYCFIINIGDIVQVWSNGRYKAAIHRVVKVPVGKARFSIPFFYMPQSEAVIKPIISGEKNKFREFLWSEYIKKRIADNYEKTGDKDMQVTDFMFKSRV</sequence>
<comment type="catalytic activity">
    <reaction evidence="10">
        <text>L-arginine + 2-oxoglutarate + O2 = guanidine + L-glutamate 5-semialdehyde + succinate + CO2</text>
        <dbReference type="Rhea" id="RHEA:31535"/>
        <dbReference type="ChEBI" id="CHEBI:15379"/>
        <dbReference type="ChEBI" id="CHEBI:16526"/>
        <dbReference type="ChEBI" id="CHEBI:16810"/>
        <dbReference type="ChEBI" id="CHEBI:30031"/>
        <dbReference type="ChEBI" id="CHEBI:30087"/>
        <dbReference type="ChEBI" id="CHEBI:32682"/>
        <dbReference type="ChEBI" id="CHEBI:58066"/>
        <dbReference type="EC" id="1.14.20.7"/>
    </reaction>
</comment>
<evidence type="ECO:0000256" key="11">
    <source>
        <dbReference type="RuleBase" id="RU003682"/>
    </source>
</evidence>
<dbReference type="EC" id="1.13.12.19" evidence="4"/>
<feature type="domain" description="Fe2OG dioxygenase" evidence="12">
    <location>
        <begin position="164"/>
        <end position="275"/>
    </location>
</feature>
<comment type="pathway">
    <text evidence="2">Alkene biosynthesis; ethylene biosynthesis via 2-oxoglutarate.</text>
</comment>
<evidence type="ECO:0000256" key="1">
    <source>
        <dbReference type="ARBA" id="ARBA00001954"/>
    </source>
</evidence>
<dbReference type="InterPro" id="IPR027443">
    <property type="entry name" value="IPNS-like_sf"/>
</dbReference>
<evidence type="ECO:0000256" key="9">
    <source>
        <dbReference type="ARBA" id="ARBA00047725"/>
    </source>
</evidence>
<keyword evidence="11" id="KW-0479">Metal-binding</keyword>
<evidence type="ECO:0000256" key="10">
    <source>
        <dbReference type="ARBA" id="ARBA00049359"/>
    </source>
</evidence>
<dbReference type="SUPFAM" id="SSF51197">
    <property type="entry name" value="Clavaminate synthase-like"/>
    <property type="match status" value="1"/>
</dbReference>
<dbReference type="RefSeq" id="WP_242288468.1">
    <property type="nucleotide sequence ID" value="NZ_JAKKSL010000005.1"/>
</dbReference>
<dbReference type="Gene3D" id="2.60.120.330">
    <property type="entry name" value="B-lactam Antibiotic, Isopenicillin N Synthase, Chain"/>
    <property type="match status" value="1"/>
</dbReference>
<comment type="caution">
    <text evidence="13">The sequence shown here is derived from an EMBL/GenBank/DDBJ whole genome shotgun (WGS) entry which is preliminary data.</text>
</comment>
<evidence type="ECO:0000259" key="12">
    <source>
        <dbReference type="PROSITE" id="PS51471"/>
    </source>
</evidence>
<name>A0ABS9X5V6_9GAMM</name>
<evidence type="ECO:0000256" key="4">
    <source>
        <dbReference type="ARBA" id="ARBA00012531"/>
    </source>
</evidence>
<dbReference type="PROSITE" id="PS51471">
    <property type="entry name" value="FE2OG_OXY"/>
    <property type="match status" value="1"/>
</dbReference>
<dbReference type="Pfam" id="PF14226">
    <property type="entry name" value="DIOX_N"/>
    <property type="match status" value="1"/>
</dbReference>
<proteinExistence type="inferred from homology"/>
<evidence type="ECO:0000313" key="14">
    <source>
        <dbReference type="Proteomes" id="UP001139646"/>
    </source>
</evidence>
<evidence type="ECO:0000256" key="6">
    <source>
        <dbReference type="ARBA" id="ARBA00022666"/>
    </source>
</evidence>
<keyword evidence="6" id="KW-0266">Ethylene biosynthesis</keyword>
<evidence type="ECO:0000313" key="13">
    <source>
        <dbReference type="EMBL" id="MCI2285594.1"/>
    </source>
</evidence>
<accession>A0ABS9X5V6</accession>
<evidence type="ECO:0000256" key="2">
    <source>
        <dbReference type="ARBA" id="ARBA00004767"/>
    </source>
</evidence>
<evidence type="ECO:0000256" key="3">
    <source>
        <dbReference type="ARBA" id="ARBA00012293"/>
    </source>
</evidence>
<keyword evidence="14" id="KW-1185">Reference proteome</keyword>
<dbReference type="InterPro" id="IPR044861">
    <property type="entry name" value="IPNS-like_FE2OG_OXY"/>
</dbReference>
<dbReference type="PRINTS" id="PR00682">
    <property type="entry name" value="IPNSYNTHASE"/>
</dbReference>
<dbReference type="InterPro" id="IPR050231">
    <property type="entry name" value="Iron_ascorbate_oxido_reductase"/>
</dbReference>
<evidence type="ECO:0000256" key="7">
    <source>
        <dbReference type="ARBA" id="ARBA00031011"/>
    </source>
</evidence>
<evidence type="ECO:0000256" key="8">
    <source>
        <dbReference type="ARBA" id="ARBA00031282"/>
    </source>
</evidence>
<organism evidence="13 14">
    <name type="scientific">Colwellia maritima</name>
    <dbReference type="NCBI Taxonomy" id="2912588"/>
    <lineage>
        <taxon>Bacteria</taxon>
        <taxon>Pseudomonadati</taxon>
        <taxon>Pseudomonadota</taxon>
        <taxon>Gammaproteobacteria</taxon>
        <taxon>Alteromonadales</taxon>
        <taxon>Colwelliaceae</taxon>
        <taxon>Colwellia</taxon>
    </lineage>
</organism>
<evidence type="ECO:0000256" key="5">
    <source>
        <dbReference type="ARBA" id="ARBA00019045"/>
    </source>
</evidence>
<dbReference type="EMBL" id="JAKKSL010000005">
    <property type="protein sequence ID" value="MCI2285594.1"/>
    <property type="molecule type" value="Genomic_DNA"/>
</dbReference>
<reference evidence="13" key="1">
    <citation type="submission" date="2022-01" db="EMBL/GenBank/DDBJ databases">
        <title>Colwellia maritima, isolated from seawater.</title>
        <authorList>
            <person name="Kristyanto S."/>
            <person name="Jung J."/>
            <person name="Jeon C.O."/>
        </authorList>
    </citation>
    <scope>NUCLEOTIDE SEQUENCE</scope>
    <source>
        <strain evidence="13">MSW7</strain>
    </source>
</reference>
<dbReference type="InterPro" id="IPR026992">
    <property type="entry name" value="DIOX_N"/>
</dbReference>
<dbReference type="InterPro" id="IPR005123">
    <property type="entry name" value="Oxoglu/Fe-dep_dioxygenase_dom"/>
</dbReference>
<dbReference type="Proteomes" id="UP001139646">
    <property type="component" value="Unassembled WGS sequence"/>
</dbReference>